<proteinExistence type="predicted"/>
<evidence type="ECO:0000313" key="1">
    <source>
        <dbReference type="Proteomes" id="UP000887564"/>
    </source>
</evidence>
<reference evidence="2" key="1">
    <citation type="submission" date="2022-11" db="UniProtKB">
        <authorList>
            <consortium name="WormBaseParasite"/>
        </authorList>
    </citation>
    <scope>IDENTIFICATION</scope>
</reference>
<accession>A0A914RA20</accession>
<keyword evidence="1" id="KW-1185">Reference proteome</keyword>
<dbReference type="WBParaSite" id="PEQ_0000332901-mRNA-1">
    <property type="protein sequence ID" value="PEQ_0000332901-mRNA-1"/>
    <property type="gene ID" value="PEQ_0000332901"/>
</dbReference>
<evidence type="ECO:0000313" key="2">
    <source>
        <dbReference type="WBParaSite" id="PEQ_0000332901-mRNA-1"/>
    </source>
</evidence>
<dbReference type="Proteomes" id="UP000887564">
    <property type="component" value="Unplaced"/>
</dbReference>
<sequence length="249" mass="27592">MCRTNRHGKMRLLHFWLKLETNEARNAYVDGRRHHEVVVEAKAVLEGVRGVSYHLESAGAGVVRVMHAQDLVHLKEFEDIVVVWEGLPEEVDRRSSKDLTKAAPSDDDVDRILAKRAKVDQERPRDPKEDMRKLLGLLVTMQQEVQQRGQLDDATISRLYEEVGVSGGDMTSSGALLQQLCQMLVGDGIAPVKEQTTEASFVYPGAPDPEVQEAPTIHAPYTGYGGIGESVLRESPQVATINPWMNGAS</sequence>
<organism evidence="1 2">
    <name type="scientific">Parascaris equorum</name>
    <name type="common">Equine roundworm</name>
    <dbReference type="NCBI Taxonomy" id="6256"/>
    <lineage>
        <taxon>Eukaryota</taxon>
        <taxon>Metazoa</taxon>
        <taxon>Ecdysozoa</taxon>
        <taxon>Nematoda</taxon>
        <taxon>Chromadorea</taxon>
        <taxon>Rhabditida</taxon>
        <taxon>Spirurina</taxon>
        <taxon>Ascaridomorpha</taxon>
        <taxon>Ascaridoidea</taxon>
        <taxon>Ascarididae</taxon>
        <taxon>Parascaris</taxon>
    </lineage>
</organism>
<name>A0A914RA20_PAREQ</name>
<dbReference type="AlphaFoldDB" id="A0A914RA20"/>
<protein>
    <submittedName>
        <fullName evidence="2">Uncharacterized protein</fullName>
    </submittedName>
</protein>